<evidence type="ECO:0000256" key="1">
    <source>
        <dbReference type="ARBA" id="ARBA00006484"/>
    </source>
</evidence>
<dbReference type="RefSeq" id="WP_038133205.1">
    <property type="nucleotide sequence ID" value="NZ_AUNB01000083.1"/>
</dbReference>
<dbReference type="PANTHER" id="PTHR43115:SF4">
    <property type="entry name" value="DEHYDROGENASE_REDUCTASE SDR FAMILY MEMBER 11"/>
    <property type="match status" value="1"/>
</dbReference>
<reference evidence="4 5" key="1">
    <citation type="journal article" date="2015" name="Antonie Van Leeuwenhoek">
        <title>Thioclava indica sp. nov., isolated from surface seawater of the Indian Ocean.</title>
        <authorList>
            <person name="Liu Y."/>
            <person name="Lai Q."/>
            <person name="Du J."/>
            <person name="Xu H."/>
            <person name="Jiang L."/>
            <person name="Shao Z."/>
        </authorList>
    </citation>
    <scope>NUCLEOTIDE SEQUENCE [LARGE SCALE GENOMIC DNA]</scope>
    <source>
        <strain evidence="4 5">DT23-4</strain>
    </source>
</reference>
<dbReference type="Proteomes" id="UP000027471">
    <property type="component" value="Unassembled WGS sequence"/>
</dbReference>
<dbReference type="eggNOG" id="COG4221">
    <property type="taxonomic scope" value="Bacteria"/>
</dbReference>
<dbReference type="STRING" id="1353528.DT23_18810"/>
<dbReference type="PRINTS" id="PR00081">
    <property type="entry name" value="GDHRDH"/>
</dbReference>
<evidence type="ECO:0000313" key="5">
    <source>
        <dbReference type="Proteomes" id="UP000027471"/>
    </source>
</evidence>
<dbReference type="Gene3D" id="3.40.50.720">
    <property type="entry name" value="NAD(P)-binding Rossmann-like Domain"/>
    <property type="match status" value="1"/>
</dbReference>
<dbReference type="SUPFAM" id="SSF51735">
    <property type="entry name" value="NAD(P)-binding Rossmann-fold domains"/>
    <property type="match status" value="1"/>
</dbReference>
<proteinExistence type="inferred from homology"/>
<keyword evidence="2" id="KW-0560">Oxidoreductase</keyword>
<dbReference type="OrthoDB" id="658698at2"/>
<evidence type="ECO:0000256" key="2">
    <source>
        <dbReference type="ARBA" id="ARBA00023002"/>
    </source>
</evidence>
<keyword evidence="5" id="KW-1185">Reference proteome</keyword>
<dbReference type="FunFam" id="3.40.50.720:FF:000047">
    <property type="entry name" value="NADP-dependent L-serine/L-allo-threonine dehydrogenase"/>
    <property type="match status" value="1"/>
</dbReference>
<evidence type="ECO:0000256" key="3">
    <source>
        <dbReference type="RuleBase" id="RU000363"/>
    </source>
</evidence>
<dbReference type="PRINTS" id="PR00080">
    <property type="entry name" value="SDRFAMILY"/>
</dbReference>
<dbReference type="PANTHER" id="PTHR43115">
    <property type="entry name" value="DEHYDROGENASE/REDUCTASE SDR FAMILY MEMBER 11"/>
    <property type="match status" value="1"/>
</dbReference>
<dbReference type="InterPro" id="IPR002347">
    <property type="entry name" value="SDR_fam"/>
</dbReference>
<name>A0A074J709_9RHOB</name>
<dbReference type="EMBL" id="AUNB01000083">
    <property type="protein sequence ID" value="KEO52349.1"/>
    <property type="molecule type" value="Genomic_DNA"/>
</dbReference>
<dbReference type="InterPro" id="IPR020904">
    <property type="entry name" value="Sc_DH/Rdtase_CS"/>
</dbReference>
<dbReference type="Pfam" id="PF00106">
    <property type="entry name" value="adh_short"/>
    <property type="match status" value="1"/>
</dbReference>
<protein>
    <recommendedName>
        <fullName evidence="6">Oxidoreductase</fullName>
    </recommendedName>
</protein>
<organism evidence="4 5">
    <name type="scientific">Thioclava indica</name>
    <dbReference type="NCBI Taxonomy" id="1353528"/>
    <lineage>
        <taxon>Bacteria</taxon>
        <taxon>Pseudomonadati</taxon>
        <taxon>Pseudomonadota</taxon>
        <taxon>Alphaproteobacteria</taxon>
        <taxon>Rhodobacterales</taxon>
        <taxon>Paracoccaceae</taxon>
        <taxon>Thioclava</taxon>
    </lineage>
</organism>
<dbReference type="GO" id="GO:0016616">
    <property type="term" value="F:oxidoreductase activity, acting on the CH-OH group of donors, NAD or NADP as acceptor"/>
    <property type="evidence" value="ECO:0007669"/>
    <property type="project" value="UniProtKB-ARBA"/>
</dbReference>
<comment type="caution">
    <text evidence="4">The sequence shown here is derived from an EMBL/GenBank/DDBJ whole genome shotgun (WGS) entry which is preliminary data.</text>
</comment>
<sequence length="243" mass="25653">MTQTTKPLAVITGASSGIGAAIARHLSDAGHPLLLLARRADRLEALGLPNAICRCVDVTDTAALTAAIDEAEVAYGPVDFLVNNAGVMLLGAMDVQEPTEWQRMFNVNVLALLGATQAVLRGMKARNSGTILNVSSVAGKKTFPNHAAYTGSKFAVTGITENLREEVAESGVRVMAIYPGAVETELLSHTTDKDIVDGYEDWKTSMGGVLVADDIARAATFMYAQPQGVNIRDITIAATRQPA</sequence>
<dbReference type="PROSITE" id="PS00061">
    <property type="entry name" value="ADH_SHORT"/>
    <property type="match status" value="1"/>
</dbReference>
<comment type="similarity">
    <text evidence="1 3">Belongs to the short-chain dehydrogenases/reductases (SDR) family.</text>
</comment>
<dbReference type="InterPro" id="IPR036291">
    <property type="entry name" value="NAD(P)-bd_dom_sf"/>
</dbReference>
<evidence type="ECO:0000313" key="4">
    <source>
        <dbReference type="EMBL" id="KEO52349.1"/>
    </source>
</evidence>
<accession>A0A074J709</accession>
<dbReference type="AlphaFoldDB" id="A0A074J709"/>
<evidence type="ECO:0008006" key="6">
    <source>
        <dbReference type="Google" id="ProtNLM"/>
    </source>
</evidence>
<gene>
    <name evidence="4" type="ORF">DT23_18810</name>
</gene>